<accession>A0A6L7GYD9</accession>
<dbReference type="InterPro" id="IPR018062">
    <property type="entry name" value="HTH_AraC-typ_CS"/>
</dbReference>
<keyword evidence="2" id="KW-0238">DNA-binding</keyword>
<keyword evidence="6" id="KW-1185">Reference proteome</keyword>
<feature type="domain" description="HTH araC/xylS-type" evidence="4">
    <location>
        <begin position="245"/>
        <end position="342"/>
    </location>
</feature>
<evidence type="ECO:0000313" key="5">
    <source>
        <dbReference type="EMBL" id="MXP23748.1"/>
    </source>
</evidence>
<proteinExistence type="predicted"/>
<protein>
    <submittedName>
        <fullName evidence="5">Helix-turn-helix domain-containing protein</fullName>
    </submittedName>
</protein>
<dbReference type="InterPro" id="IPR002818">
    <property type="entry name" value="DJ-1/PfpI"/>
</dbReference>
<keyword evidence="3" id="KW-0804">Transcription</keyword>
<organism evidence="5 6">
    <name type="scientific">Gordonia mangrovi</name>
    <dbReference type="NCBI Taxonomy" id="2665643"/>
    <lineage>
        <taxon>Bacteria</taxon>
        <taxon>Bacillati</taxon>
        <taxon>Actinomycetota</taxon>
        <taxon>Actinomycetes</taxon>
        <taxon>Mycobacteriales</taxon>
        <taxon>Gordoniaceae</taxon>
        <taxon>Gordonia</taxon>
    </lineage>
</organism>
<dbReference type="PANTHER" id="PTHR43130:SF3">
    <property type="entry name" value="HTH-TYPE TRANSCRIPTIONAL REGULATOR RV1931C"/>
    <property type="match status" value="1"/>
</dbReference>
<name>A0A6L7GYD9_9ACTN</name>
<keyword evidence="1" id="KW-0805">Transcription regulation</keyword>
<dbReference type="Proteomes" id="UP000475545">
    <property type="component" value="Unassembled WGS sequence"/>
</dbReference>
<reference evidence="5 6" key="1">
    <citation type="submission" date="2019-11" db="EMBL/GenBank/DDBJ databases">
        <title>Gordonia sp. nov., a novel actinobacterium isolated from mangrove soil in Hainan.</title>
        <authorList>
            <person name="Huang X."/>
            <person name="Xie Y."/>
            <person name="Chu X."/>
            <person name="Xiao K."/>
        </authorList>
    </citation>
    <scope>NUCLEOTIDE SEQUENCE [LARGE SCALE GENOMIC DNA]</scope>
    <source>
        <strain evidence="5 6">HNM0687</strain>
    </source>
</reference>
<dbReference type="CDD" id="cd03137">
    <property type="entry name" value="GATase1_AraC_1"/>
    <property type="match status" value="1"/>
</dbReference>
<sequence length="348" mass="37884">MPVYPLFMPTDLGTHRVVVLVTDGLVMMDMAAPVQIFGHIGAPRYTLSTCAETPGLVRTCAGVSVHVEHGLDALVDADTVVIPGYHDAARRTPSRAVVEALRDAHRRRTRLMSICVGAFTLAETGLLDGRRATTHWLDADALATRYPRVTVDPAVLYVDDGDILTSAGLAAGIDLCLHLVERDHGADVARDYARRTVVAVHRPGGQAQFMPAGTSLHDEAVEEIVHGRQRHDVARPGTRGHAALAATTAWAIGHLDRPLTTRDLADHASMSLRTFSRRFTDSYGLGPGSWLTGQRVRAAAALLERTDEPVEQIAARVGLGPESLRTHFQRRMSLSPSAYRNNFRPRSH</sequence>
<dbReference type="Pfam" id="PF12833">
    <property type="entry name" value="HTH_18"/>
    <property type="match status" value="1"/>
</dbReference>
<evidence type="ECO:0000256" key="2">
    <source>
        <dbReference type="ARBA" id="ARBA00023125"/>
    </source>
</evidence>
<evidence type="ECO:0000256" key="3">
    <source>
        <dbReference type="ARBA" id="ARBA00023163"/>
    </source>
</evidence>
<dbReference type="SUPFAM" id="SSF46689">
    <property type="entry name" value="Homeodomain-like"/>
    <property type="match status" value="2"/>
</dbReference>
<dbReference type="Gene3D" id="1.10.10.60">
    <property type="entry name" value="Homeodomain-like"/>
    <property type="match status" value="1"/>
</dbReference>
<gene>
    <name evidence="5" type="ORF">GIY30_20630</name>
</gene>
<dbReference type="SMART" id="SM00342">
    <property type="entry name" value="HTH_ARAC"/>
    <property type="match status" value="1"/>
</dbReference>
<dbReference type="GO" id="GO:0003700">
    <property type="term" value="F:DNA-binding transcription factor activity"/>
    <property type="evidence" value="ECO:0007669"/>
    <property type="project" value="InterPro"/>
</dbReference>
<dbReference type="EMBL" id="WMBR01000006">
    <property type="protein sequence ID" value="MXP23748.1"/>
    <property type="molecule type" value="Genomic_DNA"/>
</dbReference>
<dbReference type="AlphaFoldDB" id="A0A6L7GYD9"/>
<dbReference type="SUPFAM" id="SSF52317">
    <property type="entry name" value="Class I glutamine amidotransferase-like"/>
    <property type="match status" value="1"/>
</dbReference>
<dbReference type="PROSITE" id="PS01124">
    <property type="entry name" value="HTH_ARAC_FAMILY_2"/>
    <property type="match status" value="1"/>
</dbReference>
<comment type="caution">
    <text evidence="5">The sequence shown here is derived from an EMBL/GenBank/DDBJ whole genome shotgun (WGS) entry which is preliminary data.</text>
</comment>
<dbReference type="InterPro" id="IPR052158">
    <property type="entry name" value="INH-QAR"/>
</dbReference>
<evidence type="ECO:0000259" key="4">
    <source>
        <dbReference type="PROSITE" id="PS01124"/>
    </source>
</evidence>
<dbReference type="PROSITE" id="PS00041">
    <property type="entry name" value="HTH_ARAC_FAMILY_1"/>
    <property type="match status" value="1"/>
</dbReference>
<dbReference type="GO" id="GO:0043565">
    <property type="term" value="F:sequence-specific DNA binding"/>
    <property type="evidence" value="ECO:0007669"/>
    <property type="project" value="InterPro"/>
</dbReference>
<dbReference type="InterPro" id="IPR018060">
    <property type="entry name" value="HTH_AraC"/>
</dbReference>
<dbReference type="InterPro" id="IPR029062">
    <property type="entry name" value="Class_I_gatase-like"/>
</dbReference>
<dbReference type="Gene3D" id="3.40.50.880">
    <property type="match status" value="1"/>
</dbReference>
<evidence type="ECO:0000313" key="6">
    <source>
        <dbReference type="Proteomes" id="UP000475545"/>
    </source>
</evidence>
<dbReference type="PANTHER" id="PTHR43130">
    <property type="entry name" value="ARAC-FAMILY TRANSCRIPTIONAL REGULATOR"/>
    <property type="match status" value="1"/>
</dbReference>
<dbReference type="InterPro" id="IPR009057">
    <property type="entry name" value="Homeodomain-like_sf"/>
</dbReference>
<dbReference type="Pfam" id="PF01965">
    <property type="entry name" value="DJ-1_PfpI"/>
    <property type="match status" value="1"/>
</dbReference>
<evidence type="ECO:0000256" key="1">
    <source>
        <dbReference type="ARBA" id="ARBA00023015"/>
    </source>
</evidence>